<dbReference type="GO" id="GO:0060294">
    <property type="term" value="P:cilium movement involved in cell motility"/>
    <property type="evidence" value="ECO:0007669"/>
    <property type="project" value="TreeGrafter"/>
</dbReference>
<dbReference type="PANTHER" id="PTHR22069:SF0">
    <property type="entry name" value="RADIAL SPOKE HEAD PROTEIN 9 HOMOLOG"/>
    <property type="match status" value="1"/>
</dbReference>
<organism evidence="11 12">
    <name type="scientific">Chrysophaeum taylorii</name>
    <dbReference type="NCBI Taxonomy" id="2483200"/>
    <lineage>
        <taxon>Eukaryota</taxon>
        <taxon>Sar</taxon>
        <taxon>Stramenopiles</taxon>
        <taxon>Ochrophyta</taxon>
        <taxon>Pelagophyceae</taxon>
        <taxon>Pelagomonadales</taxon>
        <taxon>Pelagomonadaceae</taxon>
        <taxon>Chrysophaeum</taxon>
    </lineage>
</organism>
<dbReference type="InterPro" id="IPR055316">
    <property type="entry name" value="RSP9"/>
</dbReference>
<keyword evidence="6" id="KW-0206">Cytoskeleton</keyword>
<dbReference type="EMBL" id="JAQMWT010000437">
    <property type="protein sequence ID" value="KAJ8601340.1"/>
    <property type="molecule type" value="Genomic_DNA"/>
</dbReference>
<evidence type="ECO:0000256" key="6">
    <source>
        <dbReference type="ARBA" id="ARBA00023212"/>
    </source>
</evidence>
<sequence>MDCELLELTSCCLSVGERAGLEGAMLQVANAEGLKLRFWGRIFGDTADYLIAVSDEKKLNRKFYYTTSHKPEKLSQMAEAKEAEFAPFSGDPSTIQEDPEFREEHRLAFAVQKIDFDSNIAPAGAWLVDASRQVVPNASYQGLSHEAALNLKSYFHSREPRSSSAKNATTKMGLVRATEFLDPIADDMPKGVFALSLTPDATAVTLRSLYWPGAVFVHKINTRNYGSFYFGDGLPNSDLAFML</sequence>
<dbReference type="GO" id="GO:0005930">
    <property type="term" value="C:axoneme"/>
    <property type="evidence" value="ECO:0007669"/>
    <property type="project" value="TreeGrafter"/>
</dbReference>
<reference evidence="11" key="1">
    <citation type="submission" date="2023-01" db="EMBL/GenBank/DDBJ databases">
        <title>Metagenome sequencing of chrysophaentin producing Chrysophaeum taylorii.</title>
        <authorList>
            <person name="Davison J."/>
            <person name="Bewley C."/>
        </authorList>
    </citation>
    <scope>NUCLEOTIDE SEQUENCE</scope>
    <source>
        <strain evidence="11">NIES-1699</strain>
    </source>
</reference>
<comment type="caution">
    <text evidence="11">The sequence shown here is derived from an EMBL/GenBank/DDBJ whole genome shotgun (WGS) entry which is preliminary data.</text>
</comment>
<evidence type="ECO:0000313" key="11">
    <source>
        <dbReference type="EMBL" id="KAJ8601340.1"/>
    </source>
</evidence>
<evidence type="ECO:0000256" key="4">
    <source>
        <dbReference type="ARBA" id="ARBA00022846"/>
    </source>
</evidence>
<evidence type="ECO:0000256" key="5">
    <source>
        <dbReference type="ARBA" id="ARBA00023069"/>
    </source>
</evidence>
<evidence type="ECO:0000256" key="8">
    <source>
        <dbReference type="ARBA" id="ARBA00037822"/>
    </source>
</evidence>
<keyword evidence="2" id="KW-0963">Cytoplasm</keyword>
<evidence type="ECO:0000256" key="9">
    <source>
        <dbReference type="ARBA" id="ARBA00038319"/>
    </source>
</evidence>
<evidence type="ECO:0000313" key="12">
    <source>
        <dbReference type="Proteomes" id="UP001230188"/>
    </source>
</evidence>
<dbReference type="GO" id="GO:0044458">
    <property type="term" value="P:motile cilium assembly"/>
    <property type="evidence" value="ECO:0007669"/>
    <property type="project" value="TreeGrafter"/>
</dbReference>
<evidence type="ECO:0000256" key="1">
    <source>
        <dbReference type="ARBA" id="ARBA00004611"/>
    </source>
</evidence>
<gene>
    <name evidence="11" type="ORF">CTAYLR_009757</name>
</gene>
<protein>
    <recommendedName>
        <fullName evidence="10">Radial spoke head protein 9 homolog</fullName>
    </recommendedName>
</protein>
<evidence type="ECO:0000256" key="7">
    <source>
        <dbReference type="ARBA" id="ARBA00023273"/>
    </source>
</evidence>
<dbReference type="Proteomes" id="UP001230188">
    <property type="component" value="Unassembled WGS sequence"/>
</dbReference>
<evidence type="ECO:0000256" key="3">
    <source>
        <dbReference type="ARBA" id="ARBA00022794"/>
    </source>
</evidence>
<evidence type="ECO:0000256" key="2">
    <source>
        <dbReference type="ARBA" id="ARBA00022490"/>
    </source>
</evidence>
<accession>A0AAD7UAS2</accession>
<dbReference type="PANTHER" id="PTHR22069">
    <property type="entry name" value="MITOCHONDRIAL RIBOSOMAL PROTEIN S18"/>
    <property type="match status" value="1"/>
</dbReference>
<keyword evidence="12" id="KW-1185">Reference proteome</keyword>
<keyword evidence="4" id="KW-0282">Flagellum</keyword>
<comment type="subcellular location">
    <subcellularLocation>
        <location evidence="8">Cell projection</location>
        <location evidence="8">Kinocilium</location>
    </subcellularLocation>
    <subcellularLocation>
        <location evidence="1">Cytoplasm</location>
        <location evidence="1">Cytoskeleton</location>
        <location evidence="1">Flagellum axoneme</location>
    </subcellularLocation>
</comment>
<dbReference type="AlphaFoldDB" id="A0AAD7UAS2"/>
<keyword evidence="7" id="KW-0966">Cell projection</keyword>
<comment type="similarity">
    <text evidence="9">Belongs to the flagellar radial spoke RSP9 family.</text>
</comment>
<dbReference type="GO" id="GO:0035082">
    <property type="term" value="P:axoneme assembly"/>
    <property type="evidence" value="ECO:0007669"/>
    <property type="project" value="InterPro"/>
</dbReference>
<evidence type="ECO:0000256" key="10">
    <source>
        <dbReference type="ARBA" id="ARBA00041080"/>
    </source>
</evidence>
<name>A0AAD7UAS2_9STRA</name>
<proteinExistence type="inferred from homology"/>
<keyword evidence="5" id="KW-0969">Cilium</keyword>
<keyword evidence="3" id="KW-0970">Cilium biogenesis/degradation</keyword>